<reference evidence="8" key="1">
    <citation type="journal article" date="2023" name="Mol. Biol. Evol.">
        <title>Third-Generation Sequencing Reveals the Adaptive Role of the Epigenome in Three Deep-Sea Polychaetes.</title>
        <authorList>
            <person name="Perez M."/>
            <person name="Aroh O."/>
            <person name="Sun Y."/>
            <person name="Lan Y."/>
            <person name="Juniper S.K."/>
            <person name="Young C.R."/>
            <person name="Angers B."/>
            <person name="Qian P.Y."/>
        </authorList>
    </citation>
    <scope>NUCLEOTIDE SEQUENCE</scope>
    <source>
        <strain evidence="8">P08H-3</strain>
    </source>
</reference>
<dbReference type="Pfam" id="PF08492">
    <property type="entry name" value="SRP72"/>
    <property type="match status" value="1"/>
</dbReference>
<dbReference type="GO" id="GO:0043022">
    <property type="term" value="F:ribosome binding"/>
    <property type="evidence" value="ECO:0007669"/>
    <property type="project" value="TreeGrafter"/>
</dbReference>
<dbReference type="Proteomes" id="UP001208570">
    <property type="component" value="Unassembled WGS sequence"/>
</dbReference>
<proteinExistence type="predicted"/>
<evidence type="ECO:0000256" key="2">
    <source>
        <dbReference type="ARBA" id="ARBA00004496"/>
    </source>
</evidence>
<dbReference type="GO" id="GO:0005786">
    <property type="term" value="C:signal recognition particle, endoplasmic reticulum targeting"/>
    <property type="evidence" value="ECO:0007669"/>
    <property type="project" value="TreeGrafter"/>
</dbReference>
<gene>
    <name evidence="8" type="ORF">LSH36_514g01029</name>
</gene>
<evidence type="ECO:0000256" key="4">
    <source>
        <dbReference type="ARBA" id="ARBA00022824"/>
    </source>
</evidence>
<evidence type="ECO:0000256" key="6">
    <source>
        <dbReference type="SAM" id="MobiDB-lite"/>
    </source>
</evidence>
<protein>
    <recommendedName>
        <fullName evidence="7">Signal recognition particle SRP72 subunit RNA-binding domain-containing protein</fullName>
    </recommendedName>
</protein>
<comment type="subcellular location">
    <subcellularLocation>
        <location evidence="2">Cytoplasm</location>
    </subcellularLocation>
    <subcellularLocation>
        <location evidence="1">Endoplasmic reticulum</location>
    </subcellularLocation>
</comment>
<dbReference type="AlphaFoldDB" id="A0AAD9J890"/>
<name>A0AAD9J890_9ANNE</name>
<dbReference type="GO" id="GO:0005783">
    <property type="term" value="C:endoplasmic reticulum"/>
    <property type="evidence" value="ECO:0007669"/>
    <property type="project" value="UniProtKB-SubCell"/>
</dbReference>
<feature type="region of interest" description="Disordered" evidence="6">
    <location>
        <begin position="133"/>
        <end position="195"/>
    </location>
</feature>
<dbReference type="GO" id="GO:0008312">
    <property type="term" value="F:7S RNA binding"/>
    <property type="evidence" value="ECO:0007669"/>
    <property type="project" value="InterPro"/>
</dbReference>
<dbReference type="EMBL" id="JAODUP010000514">
    <property type="protein sequence ID" value="KAK2148124.1"/>
    <property type="molecule type" value="Genomic_DNA"/>
</dbReference>
<dbReference type="InterPro" id="IPR013699">
    <property type="entry name" value="Signal_recog_part_SRP72_RNA-bd"/>
</dbReference>
<keyword evidence="3" id="KW-0963">Cytoplasm</keyword>
<evidence type="ECO:0000256" key="3">
    <source>
        <dbReference type="ARBA" id="ARBA00022490"/>
    </source>
</evidence>
<comment type="caution">
    <text evidence="8">The sequence shown here is derived from an EMBL/GenBank/DDBJ whole genome shotgun (WGS) entry which is preliminary data.</text>
</comment>
<evidence type="ECO:0000256" key="5">
    <source>
        <dbReference type="ARBA" id="ARBA00023274"/>
    </source>
</evidence>
<keyword evidence="9" id="KW-1185">Reference proteome</keyword>
<dbReference type="InterPro" id="IPR026270">
    <property type="entry name" value="SRP72"/>
</dbReference>
<dbReference type="GO" id="GO:0006614">
    <property type="term" value="P:SRP-dependent cotranslational protein targeting to membrane"/>
    <property type="evidence" value="ECO:0007669"/>
    <property type="project" value="InterPro"/>
</dbReference>
<accession>A0AAD9J890</accession>
<evidence type="ECO:0000256" key="1">
    <source>
        <dbReference type="ARBA" id="ARBA00004240"/>
    </source>
</evidence>
<dbReference type="PANTHER" id="PTHR14094">
    <property type="entry name" value="SIGNAL RECOGNITION PARTICLE 72"/>
    <property type="match status" value="1"/>
</dbReference>
<keyword evidence="4" id="KW-0256">Endoplasmic reticulum</keyword>
<evidence type="ECO:0000313" key="8">
    <source>
        <dbReference type="EMBL" id="KAK2148124.1"/>
    </source>
</evidence>
<feature type="compositionally biased region" description="Low complexity" evidence="6">
    <location>
        <begin position="156"/>
        <end position="174"/>
    </location>
</feature>
<sequence length="195" mass="21244">MYLLSYGGFCFRQDPSDLKTLAQLISAYSKFDPQKAQLVSRELPLPTDLSKNIDIDSLELSANTLGPKYTKRTVKMEQSPVAGSPCCTYHFTVCFSVKLPKDYDPNATPDVERWLPLRERSYYRGKGTQGAVSASAAAELDKSIPSGQPTGTDKQPAAASPKSGSSGSTPVVGPRQQKPQTGRQARKKKKGGNKW</sequence>
<evidence type="ECO:0000313" key="9">
    <source>
        <dbReference type="Proteomes" id="UP001208570"/>
    </source>
</evidence>
<evidence type="ECO:0000259" key="7">
    <source>
        <dbReference type="Pfam" id="PF08492"/>
    </source>
</evidence>
<dbReference type="PANTHER" id="PTHR14094:SF9">
    <property type="entry name" value="SIGNAL RECOGNITION PARTICLE SUBUNIT SRP72"/>
    <property type="match status" value="1"/>
</dbReference>
<organism evidence="8 9">
    <name type="scientific">Paralvinella palmiformis</name>
    <dbReference type="NCBI Taxonomy" id="53620"/>
    <lineage>
        <taxon>Eukaryota</taxon>
        <taxon>Metazoa</taxon>
        <taxon>Spiralia</taxon>
        <taxon>Lophotrochozoa</taxon>
        <taxon>Annelida</taxon>
        <taxon>Polychaeta</taxon>
        <taxon>Sedentaria</taxon>
        <taxon>Canalipalpata</taxon>
        <taxon>Terebellida</taxon>
        <taxon>Terebelliformia</taxon>
        <taxon>Alvinellidae</taxon>
        <taxon>Paralvinella</taxon>
    </lineage>
</organism>
<feature type="compositionally biased region" description="Basic residues" evidence="6">
    <location>
        <begin position="184"/>
        <end position="195"/>
    </location>
</feature>
<keyword evidence="5" id="KW-0687">Ribonucleoprotein</keyword>
<feature type="domain" description="Signal recognition particle SRP72 subunit RNA-binding" evidence="7">
    <location>
        <begin position="98"/>
        <end position="125"/>
    </location>
</feature>